<reference evidence="2 3" key="1">
    <citation type="submission" date="2017-06" db="EMBL/GenBank/DDBJ databases">
        <authorList>
            <person name="Kim H.J."/>
            <person name="Triplett B.A."/>
        </authorList>
    </citation>
    <scope>NUCLEOTIDE SEQUENCE [LARGE SCALE GENOMIC DNA]</scope>
    <source>
        <strain evidence="2 3">DSM 29339</strain>
    </source>
</reference>
<evidence type="ECO:0000313" key="3">
    <source>
        <dbReference type="Proteomes" id="UP000198426"/>
    </source>
</evidence>
<evidence type="ECO:0000259" key="1">
    <source>
        <dbReference type="Pfam" id="PF03466"/>
    </source>
</evidence>
<name>A0A239DGS1_9RHOB</name>
<sequence>MLNEVIARQRLSLNVVLEANTMSALKAYARRTDAICFQFEVGTREEVASGELVAIPLVDPELRSGRLIFAARKDRNLPLPAMSFIETVKQALSQI</sequence>
<accession>A0A239DGS1</accession>
<feature type="domain" description="LysR substrate-binding" evidence="1">
    <location>
        <begin position="3"/>
        <end position="92"/>
    </location>
</feature>
<keyword evidence="3" id="KW-1185">Reference proteome</keyword>
<dbReference type="RefSeq" id="WP_217898258.1">
    <property type="nucleotide sequence ID" value="NZ_FZOY01000001.1"/>
</dbReference>
<evidence type="ECO:0000313" key="2">
    <source>
        <dbReference type="EMBL" id="SNS31590.1"/>
    </source>
</evidence>
<dbReference type="InterPro" id="IPR005119">
    <property type="entry name" value="LysR_subst-bd"/>
</dbReference>
<dbReference type="SUPFAM" id="SSF53850">
    <property type="entry name" value="Periplasmic binding protein-like II"/>
    <property type="match status" value="1"/>
</dbReference>
<dbReference type="Pfam" id="PF03466">
    <property type="entry name" value="LysR_substrate"/>
    <property type="match status" value="1"/>
</dbReference>
<dbReference type="Gene3D" id="3.40.190.290">
    <property type="match status" value="1"/>
</dbReference>
<dbReference type="EMBL" id="FZOY01000001">
    <property type="protein sequence ID" value="SNS31590.1"/>
    <property type="molecule type" value="Genomic_DNA"/>
</dbReference>
<proteinExistence type="predicted"/>
<organism evidence="2 3">
    <name type="scientific">Tropicimonas sediminicola</name>
    <dbReference type="NCBI Taxonomy" id="1031541"/>
    <lineage>
        <taxon>Bacteria</taxon>
        <taxon>Pseudomonadati</taxon>
        <taxon>Pseudomonadota</taxon>
        <taxon>Alphaproteobacteria</taxon>
        <taxon>Rhodobacterales</taxon>
        <taxon>Roseobacteraceae</taxon>
        <taxon>Tropicimonas</taxon>
    </lineage>
</organism>
<protein>
    <submittedName>
        <fullName evidence="2">LysR substrate binding domain-containing protein</fullName>
    </submittedName>
</protein>
<dbReference type="AlphaFoldDB" id="A0A239DGS1"/>
<dbReference type="Proteomes" id="UP000198426">
    <property type="component" value="Unassembled WGS sequence"/>
</dbReference>
<gene>
    <name evidence="2" type="ORF">SAMN05421757_101822</name>
</gene>